<evidence type="ECO:0000259" key="2">
    <source>
        <dbReference type="Pfam" id="PF00725"/>
    </source>
</evidence>
<protein>
    <submittedName>
        <fullName evidence="4">NADPH nitroreductase</fullName>
    </submittedName>
</protein>
<evidence type="ECO:0000259" key="3">
    <source>
        <dbReference type="Pfam" id="PF02737"/>
    </source>
</evidence>
<dbReference type="GO" id="GO:0006631">
    <property type="term" value="P:fatty acid metabolic process"/>
    <property type="evidence" value="ECO:0007669"/>
    <property type="project" value="InterPro"/>
</dbReference>
<dbReference type="PANTHER" id="PTHR48075">
    <property type="entry name" value="3-HYDROXYACYL-COA DEHYDROGENASE FAMILY PROTEIN"/>
    <property type="match status" value="1"/>
</dbReference>
<dbReference type="RefSeq" id="WP_088872848.1">
    <property type="nucleotide sequence ID" value="NZ_CP022111.1"/>
</dbReference>
<dbReference type="Gene3D" id="1.10.1040.10">
    <property type="entry name" value="N-(1-d-carboxylethyl)-l-norvaline Dehydrogenase, domain 2"/>
    <property type="match status" value="1"/>
</dbReference>
<dbReference type="Gene3D" id="3.40.50.720">
    <property type="entry name" value="NAD(P)-binding Rossmann-like Domain"/>
    <property type="match status" value="1"/>
</dbReference>
<dbReference type="SUPFAM" id="SSF51735">
    <property type="entry name" value="NAD(P)-binding Rossmann-fold domains"/>
    <property type="match status" value="1"/>
</dbReference>
<organism evidence="4 5">
    <name type="scientific">Nitrospirillum viridazoti CBAmc</name>
    <dbReference type="NCBI Taxonomy" id="1441467"/>
    <lineage>
        <taxon>Bacteria</taxon>
        <taxon>Pseudomonadati</taxon>
        <taxon>Pseudomonadota</taxon>
        <taxon>Alphaproteobacteria</taxon>
        <taxon>Rhodospirillales</taxon>
        <taxon>Azospirillaceae</taxon>
        <taxon>Nitrospirillum</taxon>
        <taxon>Nitrospirillum viridazoti</taxon>
    </lineage>
</organism>
<dbReference type="Proteomes" id="UP000197153">
    <property type="component" value="Chromosome 2"/>
</dbReference>
<dbReference type="EMBL" id="CP022111">
    <property type="protein sequence ID" value="ASG22240.1"/>
    <property type="molecule type" value="Genomic_DNA"/>
</dbReference>
<dbReference type="Pfam" id="PF00725">
    <property type="entry name" value="3HCDH"/>
    <property type="match status" value="1"/>
</dbReference>
<dbReference type="InterPro" id="IPR013328">
    <property type="entry name" value="6PGD_dom2"/>
</dbReference>
<accession>A0A248JUP3</accession>
<dbReference type="PANTHER" id="PTHR48075:SF5">
    <property type="entry name" value="3-HYDROXYBUTYRYL-COA DEHYDROGENASE"/>
    <property type="match status" value="1"/>
</dbReference>
<proteinExistence type="predicted"/>
<evidence type="ECO:0000256" key="1">
    <source>
        <dbReference type="ARBA" id="ARBA00023002"/>
    </source>
</evidence>
<keyword evidence="5" id="KW-1185">Reference proteome</keyword>
<dbReference type="InterPro" id="IPR036291">
    <property type="entry name" value="NAD(P)-bd_dom_sf"/>
</dbReference>
<feature type="domain" description="3-hydroxyacyl-CoA dehydrogenase C-terminal" evidence="2">
    <location>
        <begin position="192"/>
        <end position="253"/>
    </location>
</feature>
<dbReference type="InterPro" id="IPR006176">
    <property type="entry name" value="3-OHacyl-CoA_DH_NAD-bd"/>
</dbReference>
<dbReference type="GO" id="GO:0070403">
    <property type="term" value="F:NAD+ binding"/>
    <property type="evidence" value="ECO:0007669"/>
    <property type="project" value="InterPro"/>
</dbReference>
<evidence type="ECO:0000313" key="4">
    <source>
        <dbReference type="EMBL" id="ASG22240.1"/>
    </source>
</evidence>
<dbReference type="KEGG" id="nao:Y958_14855"/>
<dbReference type="InterPro" id="IPR008927">
    <property type="entry name" value="6-PGluconate_DH-like_C_sf"/>
</dbReference>
<evidence type="ECO:0000313" key="5">
    <source>
        <dbReference type="Proteomes" id="UP000197153"/>
    </source>
</evidence>
<sequence length="328" mass="34501">MAASYRGADTITKVAVVGAGLIGAGWVAAFLARGYAVAVADPTPDAPAKVRAHIAAAWPALRERGLAAGADPTAVTFHTDLAAALDGADFVQESAPERPEVKAALYADLGRLAPPDVIIASSTSGMPVSQLQEGCLHPQRCVLGHPFNPVHLMPLVEVGGGGRTDPVAVETVTALYASMRKQPVHVRREIVGHIANRLTSAMFREAVALVAGGYATVEDVDRAIRFGPALKWAVQGQFTTFHTSGGEAGLAGFLSHFSPGILARWKTMKDPDLANPKLQALLVRQVTEANGGQPVADIARHQDQMVLRLLQTLSDGLANQEEPPSNLD</sequence>
<dbReference type="Pfam" id="PF02737">
    <property type="entry name" value="3HCDH_N"/>
    <property type="match status" value="1"/>
</dbReference>
<reference evidence="4 5" key="1">
    <citation type="submission" date="2017-06" db="EMBL/GenBank/DDBJ databases">
        <title>Complete genome sequence of Nitrospirillum amazonense strain CBAmC, an endophytic nitrogen-fixing and plant growth-promoting bacterium, isolated from sugarcane.</title>
        <authorList>
            <person name="Schwab S."/>
            <person name="dos Santos Teixeira K.R."/>
            <person name="Simoes Araujo J.L."/>
            <person name="Soares Vidal M."/>
            <person name="Borges de Freitas H.R."/>
            <person name="Rivello Crivelaro A.L."/>
            <person name="Bueno de Camargo Nunes A."/>
            <person name="dos Santos C.M."/>
            <person name="Palmeira da Silva Rosa D."/>
            <person name="da Silva Padilha D."/>
            <person name="da Silva E."/>
            <person name="Araujo Terra L."/>
            <person name="Soares Mendes V."/>
            <person name="Farinelli L."/>
            <person name="Magalhaes Cruz L."/>
            <person name="Baldani J.I."/>
        </authorList>
    </citation>
    <scope>NUCLEOTIDE SEQUENCE [LARGE SCALE GENOMIC DNA]</scope>
    <source>
        <strain evidence="4 5">CBAmC</strain>
    </source>
</reference>
<keyword evidence="1" id="KW-0560">Oxidoreductase</keyword>
<dbReference type="AlphaFoldDB" id="A0A248JUP3"/>
<name>A0A248JUP3_9PROT</name>
<feature type="domain" description="3-hydroxyacyl-CoA dehydrogenase NAD binding" evidence="3">
    <location>
        <begin position="13"/>
        <end position="188"/>
    </location>
</feature>
<dbReference type="SUPFAM" id="SSF48179">
    <property type="entry name" value="6-phosphogluconate dehydrogenase C-terminal domain-like"/>
    <property type="match status" value="1"/>
</dbReference>
<dbReference type="InterPro" id="IPR006108">
    <property type="entry name" value="3HC_DH_C"/>
</dbReference>
<dbReference type="GO" id="GO:0016616">
    <property type="term" value="F:oxidoreductase activity, acting on the CH-OH group of donors, NAD or NADP as acceptor"/>
    <property type="evidence" value="ECO:0007669"/>
    <property type="project" value="InterPro"/>
</dbReference>
<gene>
    <name evidence="4" type="ORF">Y958_14855</name>
</gene>